<dbReference type="Pfam" id="PF19054">
    <property type="entry name" value="DUF5753"/>
    <property type="match status" value="1"/>
</dbReference>
<evidence type="ECO:0000313" key="2">
    <source>
        <dbReference type="EMBL" id="MCK8680487.1"/>
    </source>
</evidence>
<organism evidence="2 3">
    <name type="scientific">Streptomyces lichenis</name>
    <dbReference type="NCBI Taxonomy" id="2306967"/>
    <lineage>
        <taxon>Bacteria</taxon>
        <taxon>Bacillati</taxon>
        <taxon>Actinomycetota</taxon>
        <taxon>Actinomycetes</taxon>
        <taxon>Kitasatosporales</taxon>
        <taxon>Streptomycetaceae</taxon>
        <taxon>Streptomyces</taxon>
    </lineage>
</organism>
<protein>
    <submittedName>
        <fullName evidence="2">Helix-turn-helix domain-containing protein</fullName>
    </submittedName>
</protein>
<evidence type="ECO:0000313" key="3">
    <source>
        <dbReference type="Proteomes" id="UP001522868"/>
    </source>
</evidence>
<dbReference type="RefSeq" id="WP_248636302.1">
    <property type="nucleotide sequence ID" value="NZ_JALPTH010000027.1"/>
</dbReference>
<dbReference type="InterPro" id="IPR010982">
    <property type="entry name" value="Lambda_DNA-bd_dom_sf"/>
</dbReference>
<comment type="caution">
    <text evidence="2">The sequence shown here is derived from an EMBL/GenBank/DDBJ whole genome shotgun (WGS) entry which is preliminary data.</text>
</comment>
<proteinExistence type="predicted"/>
<reference evidence="2 3" key="1">
    <citation type="submission" date="2022-04" db="EMBL/GenBank/DDBJ databases">
        <title>Streptomyces sp. nov. LCR6-01 isolated from Lichen of Dirinaria sp.</title>
        <authorList>
            <person name="Kanchanasin P."/>
            <person name="Tanasupawat S."/>
            <person name="Phongsopitanun W."/>
        </authorList>
    </citation>
    <scope>NUCLEOTIDE SEQUENCE [LARGE SCALE GENOMIC DNA]</scope>
    <source>
        <strain evidence="2 3">LCR6-01</strain>
    </source>
</reference>
<accession>A0ABT0IGN1</accession>
<dbReference type="Pfam" id="PF13560">
    <property type="entry name" value="HTH_31"/>
    <property type="match status" value="1"/>
</dbReference>
<dbReference type="SUPFAM" id="SSF47413">
    <property type="entry name" value="lambda repressor-like DNA-binding domains"/>
    <property type="match status" value="1"/>
</dbReference>
<name>A0ABT0IGN1_9ACTN</name>
<sequence>MAGTNPDRGVSVSTVLGRRLGGELLRMREACGLRQAAAAEALTASVAKVAKMERGLVPMRDPDVRALCHLYGERDEQAIGRLLELAKTDRGRRKARGWWNQYPELRAMIEYVALEDIAKGVRTWQGAFVPGLLQTPAYAHALAVGNAEWEDPDEIERFVAGKMARQGRLADDTPLDLWAVIGEGALRQLVGGREVMREQLAHLVEAAELPNVRVQVVPFLAGSHPGLSSAFSIVSFAETGAMDVVYMETTSSTLWLESQADALSHGMTFNRIVRNGLVPQESIALIDGIRREL</sequence>
<keyword evidence="3" id="KW-1185">Reference proteome</keyword>
<dbReference type="InterPro" id="IPR043917">
    <property type="entry name" value="DUF5753"/>
</dbReference>
<feature type="domain" description="DUF5753" evidence="1">
    <location>
        <begin position="110"/>
        <end position="287"/>
    </location>
</feature>
<evidence type="ECO:0000259" key="1">
    <source>
        <dbReference type="Pfam" id="PF19054"/>
    </source>
</evidence>
<gene>
    <name evidence="2" type="ORF">M1O15_24430</name>
</gene>
<dbReference type="EMBL" id="JALPTH010000027">
    <property type="protein sequence ID" value="MCK8680487.1"/>
    <property type="molecule type" value="Genomic_DNA"/>
</dbReference>
<dbReference type="Proteomes" id="UP001522868">
    <property type="component" value="Unassembled WGS sequence"/>
</dbReference>